<name>A0ABY7GUJ3_9BACT</name>
<dbReference type="Pfam" id="PF10677">
    <property type="entry name" value="DUF2490"/>
    <property type="match status" value="1"/>
</dbReference>
<dbReference type="EMBL" id="CP114040">
    <property type="protein sequence ID" value="WAS90621.1"/>
    <property type="molecule type" value="Genomic_DNA"/>
</dbReference>
<evidence type="ECO:0000313" key="2">
    <source>
        <dbReference type="EMBL" id="WAS90621.1"/>
    </source>
</evidence>
<sequence>MIRRRRFVSSRSLQVGVGLAALLAGAPARAAAPPEPDLEMWSQVLIDANLDSRAKGLRLSLDMQMRRMNAPLQYVKDMSGAVTDTRQNPNTVVILRPAIGYMWAKWGGLFLGYAWQPDFFDDRAVARTKNIDEHRIYTQLNLRWQREGRFDLSGRSRLEHRIRFHGPGSDDIVDGEPQHGGLSRWAHRYRQQIRFAVNFKKDAPWQLIVWDEFFIHLNRTAFTTERGFDQNRAFIGIGYDTKPVRVEVGYINQYVRRFHDPDQLNHVFALNFIIKLGHAKHAAHPPAQPAPAPALPPPNH</sequence>
<feature type="chain" id="PRO_5046526406" evidence="1">
    <location>
        <begin position="31"/>
        <end position="300"/>
    </location>
</feature>
<keyword evidence="1" id="KW-0732">Signal</keyword>
<feature type="signal peptide" evidence="1">
    <location>
        <begin position="1"/>
        <end position="30"/>
    </location>
</feature>
<evidence type="ECO:0000313" key="3">
    <source>
        <dbReference type="Proteomes" id="UP001164459"/>
    </source>
</evidence>
<dbReference type="Proteomes" id="UP001164459">
    <property type="component" value="Chromosome"/>
</dbReference>
<organism evidence="2 3">
    <name type="scientific">Nannocystis punicea</name>
    <dbReference type="NCBI Taxonomy" id="2995304"/>
    <lineage>
        <taxon>Bacteria</taxon>
        <taxon>Pseudomonadati</taxon>
        <taxon>Myxococcota</taxon>
        <taxon>Polyangia</taxon>
        <taxon>Nannocystales</taxon>
        <taxon>Nannocystaceae</taxon>
        <taxon>Nannocystis</taxon>
    </lineage>
</organism>
<keyword evidence="3" id="KW-1185">Reference proteome</keyword>
<evidence type="ECO:0000256" key="1">
    <source>
        <dbReference type="SAM" id="SignalP"/>
    </source>
</evidence>
<dbReference type="InterPro" id="IPR019619">
    <property type="entry name" value="DUF2490"/>
</dbReference>
<accession>A0ABY7GUJ3</accession>
<proteinExistence type="predicted"/>
<protein>
    <submittedName>
        <fullName evidence="2">DUF2490 domain-containing protein</fullName>
    </submittedName>
</protein>
<reference evidence="2" key="1">
    <citation type="submission" date="2022-11" db="EMBL/GenBank/DDBJ databases">
        <title>Minimal conservation of predation-associated metabolite biosynthetic gene clusters underscores biosynthetic potential of Myxococcota including descriptions for ten novel species: Archangium lansinium sp. nov., Myxococcus landrumus sp. nov., Nannocystis bai.</title>
        <authorList>
            <person name="Ahearne A."/>
            <person name="Stevens C."/>
            <person name="Dowd S."/>
        </authorList>
    </citation>
    <scope>NUCLEOTIDE SEQUENCE</scope>
    <source>
        <strain evidence="2">Fl3</strain>
    </source>
</reference>
<gene>
    <name evidence="2" type="ORF">O0S08_30915</name>
</gene>
<dbReference type="RefSeq" id="WP_269032948.1">
    <property type="nucleotide sequence ID" value="NZ_CP114040.1"/>
</dbReference>